<organism evidence="1 2">
    <name type="scientific">Wolfiporia cocos (strain MD-104)</name>
    <name type="common">Brown rot fungus</name>
    <dbReference type="NCBI Taxonomy" id="742152"/>
    <lineage>
        <taxon>Eukaryota</taxon>
        <taxon>Fungi</taxon>
        <taxon>Dikarya</taxon>
        <taxon>Basidiomycota</taxon>
        <taxon>Agaricomycotina</taxon>
        <taxon>Agaricomycetes</taxon>
        <taxon>Polyporales</taxon>
        <taxon>Phaeolaceae</taxon>
        <taxon>Wolfiporia</taxon>
    </lineage>
</organism>
<reference evidence="1 2" key="1">
    <citation type="journal article" date="2012" name="Science">
        <title>The Paleozoic origin of enzymatic lignin decomposition reconstructed from 31 fungal genomes.</title>
        <authorList>
            <person name="Floudas D."/>
            <person name="Binder M."/>
            <person name="Riley R."/>
            <person name="Barry K."/>
            <person name="Blanchette R.A."/>
            <person name="Henrissat B."/>
            <person name="Martinez A.T."/>
            <person name="Otillar R."/>
            <person name="Spatafora J.W."/>
            <person name="Yadav J.S."/>
            <person name="Aerts A."/>
            <person name="Benoit I."/>
            <person name="Boyd A."/>
            <person name="Carlson A."/>
            <person name="Copeland A."/>
            <person name="Coutinho P.M."/>
            <person name="de Vries R.P."/>
            <person name="Ferreira P."/>
            <person name="Findley K."/>
            <person name="Foster B."/>
            <person name="Gaskell J."/>
            <person name="Glotzer D."/>
            <person name="Gorecki P."/>
            <person name="Heitman J."/>
            <person name="Hesse C."/>
            <person name="Hori C."/>
            <person name="Igarashi K."/>
            <person name="Jurgens J.A."/>
            <person name="Kallen N."/>
            <person name="Kersten P."/>
            <person name="Kohler A."/>
            <person name="Kuees U."/>
            <person name="Kumar T.K.A."/>
            <person name="Kuo A."/>
            <person name="LaButti K."/>
            <person name="Larrondo L.F."/>
            <person name="Lindquist E."/>
            <person name="Ling A."/>
            <person name="Lombard V."/>
            <person name="Lucas S."/>
            <person name="Lundell T."/>
            <person name="Martin R."/>
            <person name="McLaughlin D.J."/>
            <person name="Morgenstern I."/>
            <person name="Morin E."/>
            <person name="Murat C."/>
            <person name="Nagy L.G."/>
            <person name="Nolan M."/>
            <person name="Ohm R.A."/>
            <person name="Patyshakuliyeva A."/>
            <person name="Rokas A."/>
            <person name="Ruiz-Duenas F.J."/>
            <person name="Sabat G."/>
            <person name="Salamov A."/>
            <person name="Samejima M."/>
            <person name="Schmutz J."/>
            <person name="Slot J.C."/>
            <person name="St John F."/>
            <person name="Stenlid J."/>
            <person name="Sun H."/>
            <person name="Sun S."/>
            <person name="Syed K."/>
            <person name="Tsang A."/>
            <person name="Wiebenga A."/>
            <person name="Young D."/>
            <person name="Pisabarro A."/>
            <person name="Eastwood D.C."/>
            <person name="Martin F."/>
            <person name="Cullen D."/>
            <person name="Grigoriev I.V."/>
            <person name="Hibbett D.S."/>
        </authorList>
    </citation>
    <scope>NUCLEOTIDE SEQUENCE [LARGE SCALE GENOMIC DNA]</scope>
    <source>
        <strain evidence="1 2">MD-104</strain>
    </source>
</reference>
<evidence type="ECO:0000313" key="2">
    <source>
        <dbReference type="Proteomes" id="UP000218811"/>
    </source>
</evidence>
<dbReference type="EMBL" id="KB467831">
    <property type="protein sequence ID" value="PCH32989.1"/>
    <property type="molecule type" value="Genomic_DNA"/>
</dbReference>
<dbReference type="OMA" id="THYICIA"/>
<dbReference type="InterPro" id="IPR011009">
    <property type="entry name" value="Kinase-like_dom_sf"/>
</dbReference>
<sequence length="626" mass="69026">MSGEFRSFDVPVLLATADKYQYLTNVFYEHLLSEPAHVSDLMGAAIDAIRESVPHLRIHRDSEMIVEIFELLESLGPVHGTAQAMKKQFEVVDDAYMEENARFFSRIRSMNSLTKPENVIAVLSVDELNAQIRREKIAAAARSRQSPSTCATAEQRFDSQKSTCLDALYNYRPLHLIPPPITIYHPVFNKFLQMMVDPQDFTHDELDLAQTFVTQAASYYIFETDRANEISAMSSAVHPRILAAATLSYISGELRPDGVVFSAKLLYGFRTVAAITQVKAEIGEGSCDPIAQAECAYVAIYSSDEALPVREVCCCPAFLIGIAGPNIIVSGAVFADTLIAQPLTDYISIVPRPAHNHRSPLDDAGYRVARLFRALRECIKDLDEYYAKLVQAISPRAPLLAGLLPARVAPASGGVRALRVPAMTGPNFTTYCDGAGKAVVLEYRERLVPHISMKTVFVAEAKSESETAKVVVKFAYAYTREAHELLAKASPPQASPPQAPKLRYCAYEPSVGMQVVVMDFVEGREVDGALTQPAHIQSLRGAIMTLHQGGFVFGDLRAQNVLRVGDGIVLVGFDWCGKEGEARYPSDILVDEQTLGWHRGVKRGGLIEKEHDAHLFRALTHQNLNL</sequence>
<name>A0A2H3J2L8_WOLCO</name>
<accession>A0A2H3J2L8</accession>
<evidence type="ECO:0000313" key="1">
    <source>
        <dbReference type="EMBL" id="PCH32989.1"/>
    </source>
</evidence>
<gene>
    <name evidence="1" type="ORF">WOLCODRAFT_159755</name>
</gene>
<keyword evidence="2" id="KW-1185">Reference proteome</keyword>
<dbReference type="Proteomes" id="UP000218811">
    <property type="component" value="Unassembled WGS sequence"/>
</dbReference>
<dbReference type="AlphaFoldDB" id="A0A2H3J2L8"/>
<dbReference type="OrthoDB" id="2803068at2759"/>
<dbReference type="SUPFAM" id="SSF56112">
    <property type="entry name" value="Protein kinase-like (PK-like)"/>
    <property type="match status" value="1"/>
</dbReference>
<proteinExistence type="predicted"/>
<protein>
    <recommendedName>
        <fullName evidence="3">Protein kinase domain-containing protein</fullName>
    </recommendedName>
</protein>
<evidence type="ECO:0008006" key="3">
    <source>
        <dbReference type="Google" id="ProtNLM"/>
    </source>
</evidence>